<sequence length="314" mass="34923">MPQRDVAAWNAMIYGYFENGRVDEAVKLFEVMPYRNVISWTSVISGLDQHGRSDETLLTFKKMLGFFVEPNSSTFASVITACANARDLGLGSEIHAYVVKLGYLYDTYVTASLITLYANCMHVNDSYKVFSERSHTNVVVWTSLLTGYGLNYNHNEALKVFGDMIRIGLLPNQSSFTSALNSSCEMESIDLGREIHGVAVKLGLNTDAFVGNSLVVLYSKCGNINDGLVVFKEIPEKNIVSWNSIIVGCAQHGYGNWALTLYAQMVRSRVDMDDITFTGGPLLLKKSDIGIHCFKYLADDLEAMSKMFRILSCD</sequence>
<dbReference type="Proteomes" id="UP001152561">
    <property type="component" value="Unassembled WGS sequence"/>
</dbReference>
<evidence type="ECO:0008006" key="5">
    <source>
        <dbReference type="Google" id="ProtNLM"/>
    </source>
</evidence>
<keyword evidence="4" id="KW-1185">Reference proteome</keyword>
<proteinExistence type="predicted"/>
<dbReference type="Gene3D" id="1.25.40.10">
    <property type="entry name" value="Tetratricopeptide repeat domain"/>
    <property type="match status" value="2"/>
</dbReference>
<organism evidence="3 4">
    <name type="scientific">Anisodus acutangulus</name>
    <dbReference type="NCBI Taxonomy" id="402998"/>
    <lineage>
        <taxon>Eukaryota</taxon>
        <taxon>Viridiplantae</taxon>
        <taxon>Streptophyta</taxon>
        <taxon>Embryophyta</taxon>
        <taxon>Tracheophyta</taxon>
        <taxon>Spermatophyta</taxon>
        <taxon>Magnoliopsida</taxon>
        <taxon>eudicotyledons</taxon>
        <taxon>Gunneridae</taxon>
        <taxon>Pentapetalae</taxon>
        <taxon>asterids</taxon>
        <taxon>lamiids</taxon>
        <taxon>Solanales</taxon>
        <taxon>Solanaceae</taxon>
        <taxon>Solanoideae</taxon>
        <taxon>Hyoscyameae</taxon>
        <taxon>Anisodus</taxon>
    </lineage>
</organism>
<dbReference type="OrthoDB" id="185373at2759"/>
<dbReference type="FunFam" id="1.25.40.10:FF:000351">
    <property type="entry name" value="Pentatricopeptide repeat-containing protein"/>
    <property type="match status" value="1"/>
</dbReference>
<keyword evidence="1" id="KW-0677">Repeat</keyword>
<dbReference type="InterPro" id="IPR046960">
    <property type="entry name" value="PPR_At4g14850-like_plant"/>
</dbReference>
<dbReference type="Pfam" id="PF01535">
    <property type="entry name" value="PPR"/>
    <property type="match status" value="1"/>
</dbReference>
<dbReference type="PROSITE" id="PS51375">
    <property type="entry name" value="PPR"/>
    <property type="match status" value="3"/>
</dbReference>
<dbReference type="GO" id="GO:0009451">
    <property type="term" value="P:RNA modification"/>
    <property type="evidence" value="ECO:0007669"/>
    <property type="project" value="InterPro"/>
</dbReference>
<protein>
    <recommendedName>
        <fullName evidence="5">Pentatricopeptide repeat-containing protein</fullName>
    </recommendedName>
</protein>
<name>A0A9Q1R9T2_9SOLA</name>
<dbReference type="InterPro" id="IPR011990">
    <property type="entry name" value="TPR-like_helical_dom_sf"/>
</dbReference>
<accession>A0A9Q1R9T2</accession>
<dbReference type="GO" id="GO:0003723">
    <property type="term" value="F:RNA binding"/>
    <property type="evidence" value="ECO:0007669"/>
    <property type="project" value="InterPro"/>
</dbReference>
<evidence type="ECO:0000313" key="3">
    <source>
        <dbReference type="EMBL" id="KAJ8549390.1"/>
    </source>
</evidence>
<dbReference type="EMBL" id="JAJAGQ010000011">
    <property type="protein sequence ID" value="KAJ8549390.1"/>
    <property type="molecule type" value="Genomic_DNA"/>
</dbReference>
<feature type="repeat" description="PPR" evidence="2">
    <location>
        <begin position="5"/>
        <end position="39"/>
    </location>
</feature>
<reference evidence="4" key="1">
    <citation type="journal article" date="2023" name="Proc. Natl. Acad. Sci. U.S.A.">
        <title>Genomic and structural basis for evolution of tropane alkaloid biosynthesis.</title>
        <authorList>
            <person name="Wanga Y.-J."/>
            <person name="Taina T."/>
            <person name="Yua J.-Y."/>
            <person name="Lia J."/>
            <person name="Xua B."/>
            <person name="Chenc J."/>
            <person name="D'Auriad J.C."/>
            <person name="Huanga J.-P."/>
            <person name="Huanga S.-X."/>
        </authorList>
    </citation>
    <scope>NUCLEOTIDE SEQUENCE [LARGE SCALE GENOMIC DNA]</scope>
    <source>
        <strain evidence="4">cv. KIB-2019</strain>
    </source>
</reference>
<dbReference type="AlphaFoldDB" id="A0A9Q1R9T2"/>
<evidence type="ECO:0000256" key="1">
    <source>
        <dbReference type="ARBA" id="ARBA00022737"/>
    </source>
</evidence>
<feature type="repeat" description="PPR" evidence="2">
    <location>
        <begin position="137"/>
        <end position="171"/>
    </location>
</feature>
<gene>
    <name evidence="3" type="ORF">K7X08_033097</name>
</gene>
<evidence type="ECO:0000313" key="4">
    <source>
        <dbReference type="Proteomes" id="UP001152561"/>
    </source>
</evidence>
<dbReference type="PANTHER" id="PTHR47926">
    <property type="entry name" value="PENTATRICOPEPTIDE REPEAT-CONTAINING PROTEIN"/>
    <property type="match status" value="1"/>
</dbReference>
<dbReference type="FunFam" id="1.25.40.10:FF:000073">
    <property type="entry name" value="Pentatricopeptide repeat-containing protein chloroplastic"/>
    <property type="match status" value="1"/>
</dbReference>
<dbReference type="NCBIfam" id="TIGR00756">
    <property type="entry name" value="PPR"/>
    <property type="match status" value="3"/>
</dbReference>
<dbReference type="InterPro" id="IPR002885">
    <property type="entry name" value="PPR_rpt"/>
</dbReference>
<evidence type="ECO:0000256" key="2">
    <source>
        <dbReference type="PROSITE-ProRule" id="PRU00708"/>
    </source>
</evidence>
<dbReference type="Pfam" id="PF13041">
    <property type="entry name" value="PPR_2"/>
    <property type="match status" value="3"/>
</dbReference>
<feature type="repeat" description="PPR" evidence="2">
    <location>
        <begin position="238"/>
        <end position="272"/>
    </location>
</feature>
<dbReference type="PANTHER" id="PTHR47926:SF468">
    <property type="entry name" value="PENTATRICOPEPTIDE REPEAT-CONTAINING PROTEIN"/>
    <property type="match status" value="1"/>
</dbReference>
<comment type="caution">
    <text evidence="3">The sequence shown here is derived from an EMBL/GenBank/DDBJ whole genome shotgun (WGS) entry which is preliminary data.</text>
</comment>